<evidence type="ECO:0000256" key="2">
    <source>
        <dbReference type="ARBA" id="ARBA00022692"/>
    </source>
</evidence>
<reference evidence="6" key="2">
    <citation type="journal article" date="2021" name="Microbiome">
        <title>Successional dynamics and alternative stable states in a saline activated sludge microbial community over 9 years.</title>
        <authorList>
            <person name="Wang Y."/>
            <person name="Ye J."/>
            <person name="Ju F."/>
            <person name="Liu L."/>
            <person name="Boyd J.A."/>
            <person name="Deng Y."/>
            <person name="Parks D.H."/>
            <person name="Jiang X."/>
            <person name="Yin X."/>
            <person name="Woodcroft B.J."/>
            <person name="Tyson G.W."/>
            <person name="Hugenholtz P."/>
            <person name="Polz M.F."/>
            <person name="Zhang T."/>
        </authorList>
    </citation>
    <scope>NUCLEOTIDE SEQUENCE</scope>
    <source>
        <strain evidence="6">HKST-UBA17</strain>
    </source>
</reference>
<proteinExistence type="predicted"/>
<dbReference type="GO" id="GO:0016020">
    <property type="term" value="C:membrane"/>
    <property type="evidence" value="ECO:0007669"/>
    <property type="project" value="UniProtKB-SubCell"/>
</dbReference>
<evidence type="ECO:0000256" key="3">
    <source>
        <dbReference type="ARBA" id="ARBA00022989"/>
    </source>
</evidence>
<dbReference type="PANTHER" id="PTHR16950">
    <property type="entry name" value="ZINC TRANSPORTER SLC39A7 HISTIDINE-RICH MEMBRANE PROTEIN KE4"/>
    <property type="match status" value="1"/>
</dbReference>
<feature type="transmembrane region" description="Helical" evidence="5">
    <location>
        <begin position="121"/>
        <end position="145"/>
    </location>
</feature>
<feature type="transmembrane region" description="Helical" evidence="5">
    <location>
        <begin position="6"/>
        <end position="25"/>
    </location>
</feature>
<name>A0A955I1U0_9BACT</name>
<evidence type="ECO:0000313" key="7">
    <source>
        <dbReference type="Proteomes" id="UP000741282"/>
    </source>
</evidence>
<dbReference type="PANTHER" id="PTHR16950:SF17">
    <property type="entry name" value="ZRT (ZRT), IRT- (IRT-) LIKE PROTEIN TRANSPORTER"/>
    <property type="match status" value="1"/>
</dbReference>
<feature type="transmembrane region" description="Helical" evidence="5">
    <location>
        <begin position="32"/>
        <end position="54"/>
    </location>
</feature>
<accession>A0A955I1U0</accession>
<gene>
    <name evidence="6" type="ORF">KC685_00745</name>
</gene>
<protein>
    <submittedName>
        <fullName evidence="6">ZIP family metal transporter</fullName>
    </submittedName>
</protein>
<evidence type="ECO:0000313" key="6">
    <source>
        <dbReference type="EMBL" id="MCA9376431.1"/>
    </source>
</evidence>
<feature type="transmembrane region" description="Helical" evidence="5">
    <location>
        <begin position="225"/>
        <end position="245"/>
    </location>
</feature>
<dbReference type="EMBL" id="JAGQLN010000002">
    <property type="protein sequence ID" value="MCA9376431.1"/>
    <property type="molecule type" value="Genomic_DNA"/>
</dbReference>
<evidence type="ECO:0000256" key="1">
    <source>
        <dbReference type="ARBA" id="ARBA00004141"/>
    </source>
</evidence>
<organism evidence="6 7">
    <name type="scientific">Candidatus Dojkabacteria bacterium</name>
    <dbReference type="NCBI Taxonomy" id="2099670"/>
    <lineage>
        <taxon>Bacteria</taxon>
        <taxon>Candidatus Dojkabacteria</taxon>
    </lineage>
</organism>
<dbReference type="GO" id="GO:0005385">
    <property type="term" value="F:zinc ion transmembrane transporter activity"/>
    <property type="evidence" value="ECO:0007669"/>
    <property type="project" value="TreeGrafter"/>
</dbReference>
<feature type="transmembrane region" description="Helical" evidence="5">
    <location>
        <begin position="194"/>
        <end position="213"/>
    </location>
</feature>
<reference evidence="6" key="1">
    <citation type="submission" date="2020-04" db="EMBL/GenBank/DDBJ databases">
        <authorList>
            <person name="Zhang T."/>
        </authorList>
    </citation>
    <scope>NUCLEOTIDE SEQUENCE</scope>
    <source>
        <strain evidence="6">HKST-UBA17</strain>
    </source>
</reference>
<evidence type="ECO:0000256" key="5">
    <source>
        <dbReference type="SAM" id="Phobius"/>
    </source>
</evidence>
<sequence>MIFYGLIALTAISLISFLAALLVSTQHHRPKFVMSLVALAAGSLTSDALLHLFPEVVEGGVAPLKIGYGVLGGIVLFFIFEKFLYWRHCHIDPDEPGHVHPFAYSNLVGDLIHNVLDGMMIAAAFLAGLPVGIATAVAIALHEIPQELSDVGVMLHAGMSRKRTVVLNTLTAFSAFVGFFLVIIIQNSTSIDTGLILSLSIGGFLYIAVSDLIPELKHTSCGKDSLIQAIFLFLGVFVNILLLFLD</sequence>
<keyword evidence="2 5" id="KW-0812">Transmembrane</keyword>
<keyword evidence="3 5" id="KW-1133">Transmembrane helix</keyword>
<dbReference type="AlphaFoldDB" id="A0A955I1U0"/>
<dbReference type="Pfam" id="PF02535">
    <property type="entry name" value="Zip"/>
    <property type="match status" value="2"/>
</dbReference>
<dbReference type="GO" id="GO:0006882">
    <property type="term" value="P:intracellular zinc ion homeostasis"/>
    <property type="evidence" value="ECO:0007669"/>
    <property type="project" value="TreeGrafter"/>
</dbReference>
<feature type="transmembrane region" description="Helical" evidence="5">
    <location>
        <begin position="165"/>
        <end position="185"/>
    </location>
</feature>
<feature type="transmembrane region" description="Helical" evidence="5">
    <location>
        <begin position="66"/>
        <end position="85"/>
    </location>
</feature>
<keyword evidence="4 5" id="KW-0472">Membrane</keyword>
<evidence type="ECO:0000256" key="4">
    <source>
        <dbReference type="ARBA" id="ARBA00023136"/>
    </source>
</evidence>
<dbReference type="Proteomes" id="UP000741282">
    <property type="component" value="Unassembled WGS sequence"/>
</dbReference>
<comment type="subcellular location">
    <subcellularLocation>
        <location evidence="1">Membrane</location>
        <topology evidence="1">Multi-pass membrane protein</topology>
    </subcellularLocation>
</comment>
<dbReference type="InterPro" id="IPR003689">
    <property type="entry name" value="ZIP"/>
</dbReference>
<comment type="caution">
    <text evidence="6">The sequence shown here is derived from an EMBL/GenBank/DDBJ whole genome shotgun (WGS) entry which is preliminary data.</text>
</comment>